<proteinExistence type="predicted"/>
<dbReference type="SUPFAM" id="SSF53254">
    <property type="entry name" value="Phosphoglycerate mutase-like"/>
    <property type="match status" value="1"/>
</dbReference>
<dbReference type="EMBL" id="CAEZXX010000015">
    <property type="protein sequence ID" value="CAB4697227.1"/>
    <property type="molecule type" value="Genomic_DNA"/>
</dbReference>
<dbReference type="Pfam" id="PF00300">
    <property type="entry name" value="His_Phos_1"/>
    <property type="match status" value="1"/>
</dbReference>
<gene>
    <name evidence="1" type="ORF">UFOPK2602_00369</name>
    <name evidence="2" type="ORF">UFOPK2806_01262</name>
    <name evidence="3" type="ORF">UFOPK3417_00059</name>
</gene>
<evidence type="ECO:0000313" key="1">
    <source>
        <dbReference type="EMBL" id="CAB4697227.1"/>
    </source>
</evidence>
<dbReference type="EMBL" id="CAFBLR010000002">
    <property type="protein sequence ID" value="CAB4857900.1"/>
    <property type="molecule type" value="Genomic_DNA"/>
</dbReference>
<dbReference type="Gene3D" id="3.40.50.1240">
    <property type="entry name" value="Phosphoglycerate mutase-like"/>
    <property type="match status" value="1"/>
</dbReference>
<dbReference type="GO" id="GO:0005737">
    <property type="term" value="C:cytoplasm"/>
    <property type="evidence" value="ECO:0007669"/>
    <property type="project" value="TreeGrafter"/>
</dbReference>
<name>A0A6J6PF97_9ZZZZ</name>
<dbReference type="GO" id="GO:0016791">
    <property type="term" value="F:phosphatase activity"/>
    <property type="evidence" value="ECO:0007669"/>
    <property type="project" value="TreeGrafter"/>
</dbReference>
<dbReference type="PANTHER" id="PTHR48100:SF1">
    <property type="entry name" value="HISTIDINE PHOSPHATASE FAMILY PROTEIN-RELATED"/>
    <property type="match status" value="1"/>
</dbReference>
<dbReference type="InterPro" id="IPR013078">
    <property type="entry name" value="His_Pase_superF_clade-1"/>
</dbReference>
<dbReference type="EMBL" id="CAEZYY010000014">
    <property type="protein sequence ID" value="CAB4755107.1"/>
    <property type="molecule type" value="Genomic_DNA"/>
</dbReference>
<dbReference type="PANTHER" id="PTHR48100">
    <property type="entry name" value="BROAD-SPECIFICITY PHOSPHATASE YOR283W-RELATED"/>
    <property type="match status" value="1"/>
</dbReference>
<dbReference type="SMART" id="SM00855">
    <property type="entry name" value="PGAM"/>
    <property type="match status" value="1"/>
</dbReference>
<reference evidence="1" key="1">
    <citation type="submission" date="2020-05" db="EMBL/GenBank/DDBJ databases">
        <authorList>
            <person name="Chiriac C."/>
            <person name="Salcher M."/>
            <person name="Ghai R."/>
            <person name="Kavagutti S V."/>
        </authorList>
    </citation>
    <scope>NUCLEOTIDE SEQUENCE</scope>
</reference>
<evidence type="ECO:0000313" key="3">
    <source>
        <dbReference type="EMBL" id="CAB4857900.1"/>
    </source>
</evidence>
<dbReference type="InterPro" id="IPR050275">
    <property type="entry name" value="PGM_Phosphatase"/>
</dbReference>
<dbReference type="InterPro" id="IPR029033">
    <property type="entry name" value="His_PPase_superfam"/>
</dbReference>
<accession>A0A6J6PF97</accession>
<dbReference type="CDD" id="cd07067">
    <property type="entry name" value="HP_PGM_like"/>
    <property type="match status" value="1"/>
</dbReference>
<evidence type="ECO:0000313" key="2">
    <source>
        <dbReference type="EMBL" id="CAB4755107.1"/>
    </source>
</evidence>
<organism evidence="1">
    <name type="scientific">freshwater metagenome</name>
    <dbReference type="NCBI Taxonomy" id="449393"/>
    <lineage>
        <taxon>unclassified sequences</taxon>
        <taxon>metagenomes</taxon>
        <taxon>ecological metagenomes</taxon>
    </lineage>
</organism>
<dbReference type="AlphaFoldDB" id="A0A6J6PF97"/>
<protein>
    <submittedName>
        <fullName evidence="1">Unannotated protein</fullName>
    </submittedName>
</protein>
<sequence length="222" mass="24685">MTSGKPVPQPTELIDHSAACEVLLIRHGRSADVVPGDAGASDPPLHTEGEQQALLLDERLRDKKIHAVYSSHLKRARQTAAPLASRRGLTTAEFEDLEEVRLGDWALGEFRRRVAERDPEWMEWTKRRTWDGIPGAEGDRVFRDRVSNVINDLAARHRGETIAVVVHGGVIGTFLAHALDMPFSLWMTCENTSVSKVRIGPDGTHVVTVNDTHHLFDPVLRA</sequence>